<protein>
    <recommendedName>
        <fullName evidence="1">YjiS-like domain-containing protein</fullName>
    </recommendedName>
</protein>
<evidence type="ECO:0000313" key="2">
    <source>
        <dbReference type="EMBL" id="UUP19080.1"/>
    </source>
</evidence>
<evidence type="ECO:0000259" key="1">
    <source>
        <dbReference type="Pfam" id="PF06568"/>
    </source>
</evidence>
<gene>
    <name evidence="2" type="ORF">NTH_03569</name>
</gene>
<reference evidence="2 3" key="1">
    <citation type="submission" date="2018-07" db="EMBL/GenBank/DDBJ databases">
        <title>Genome sequence of Nitratireductor thuwali#1536.</title>
        <authorList>
            <person name="Michoud G."/>
            <person name="Merlino G."/>
            <person name="Sefrji F.O."/>
            <person name="Daffonchio D."/>
        </authorList>
    </citation>
    <scope>NUCLEOTIDE SEQUENCE [LARGE SCALE GENOMIC DNA]</scope>
    <source>
        <strain evidence="3">Nit1536</strain>
    </source>
</reference>
<proteinExistence type="predicted"/>
<dbReference type="Pfam" id="PF06568">
    <property type="entry name" value="YjiS-like"/>
    <property type="match status" value="1"/>
</dbReference>
<dbReference type="Proteomes" id="UP001342418">
    <property type="component" value="Chromosome"/>
</dbReference>
<name>A0ABY5MMA5_9HYPH</name>
<dbReference type="RefSeq" id="WP_338531263.1">
    <property type="nucleotide sequence ID" value="NZ_CP030941.1"/>
</dbReference>
<sequence length="95" mass="10674">MTAAHHSATPITAAARPGFAARVARAAAGLLAIWNSRRAMRQLSDLSDWELADLGLVREDIARAYEVPLLDDPTLRLQQIVRKRARSEMIRRRRS</sequence>
<evidence type="ECO:0000313" key="3">
    <source>
        <dbReference type="Proteomes" id="UP001342418"/>
    </source>
</evidence>
<accession>A0ABY5MMA5</accession>
<organism evidence="2 3">
    <name type="scientific">Nitratireductor thuwali</name>
    <dbReference type="NCBI Taxonomy" id="2267699"/>
    <lineage>
        <taxon>Bacteria</taxon>
        <taxon>Pseudomonadati</taxon>
        <taxon>Pseudomonadota</taxon>
        <taxon>Alphaproteobacteria</taxon>
        <taxon>Hyphomicrobiales</taxon>
        <taxon>Phyllobacteriaceae</taxon>
        <taxon>Nitratireductor</taxon>
    </lineage>
</organism>
<keyword evidence="3" id="KW-1185">Reference proteome</keyword>
<dbReference type="EMBL" id="CP030941">
    <property type="protein sequence ID" value="UUP19080.1"/>
    <property type="molecule type" value="Genomic_DNA"/>
</dbReference>
<feature type="domain" description="YjiS-like" evidence="1">
    <location>
        <begin position="36"/>
        <end position="61"/>
    </location>
</feature>
<dbReference type="InterPro" id="IPR009506">
    <property type="entry name" value="YjiS-like"/>
</dbReference>